<evidence type="ECO:0000313" key="1">
    <source>
        <dbReference type="EMBL" id="MFC3711848.1"/>
    </source>
</evidence>
<dbReference type="Proteomes" id="UP001595615">
    <property type="component" value="Unassembled WGS sequence"/>
</dbReference>
<accession>A0ABV7X9T3</accession>
<comment type="caution">
    <text evidence="1">The sequence shown here is derived from an EMBL/GenBank/DDBJ whole genome shotgun (WGS) entry which is preliminary data.</text>
</comment>
<gene>
    <name evidence="1" type="ORF">ACFOMD_04660</name>
</gene>
<dbReference type="EMBL" id="JBHRXV010000003">
    <property type="protein sequence ID" value="MFC3711848.1"/>
    <property type="molecule type" value="Genomic_DNA"/>
</dbReference>
<keyword evidence="1" id="KW-0378">Hydrolase</keyword>
<dbReference type="GO" id="GO:0016787">
    <property type="term" value="F:hydrolase activity"/>
    <property type="evidence" value="ECO:0007669"/>
    <property type="project" value="UniProtKB-KW"/>
</dbReference>
<sequence>MTGRPLVICDCDEVLMHFAAPFRGYLSDVHDMELNFESFSLSGSIRRRACGSGITQADVEPLLDGFFEQWIDRQYPAAGAVEALATLAQGADIVILTNVKDMVRTRRGAELAKHGMPYEVICNRGPKGPPVAALIAERAPRTVVFVDDLPPHHGSVAKHAPEVHRLHMVADPELRALIPAAPDAHARIDDWPAALDHIRRVLAV</sequence>
<protein>
    <submittedName>
        <fullName evidence="1">HAD family hydrolase</fullName>
    </submittedName>
</protein>
<dbReference type="RefSeq" id="WP_380857570.1">
    <property type="nucleotide sequence ID" value="NZ_JBHRXV010000003.1"/>
</dbReference>
<dbReference type="InterPro" id="IPR036412">
    <property type="entry name" value="HAD-like_sf"/>
</dbReference>
<reference evidence="2" key="1">
    <citation type="journal article" date="2019" name="Int. J. Syst. Evol. Microbiol.">
        <title>The Global Catalogue of Microorganisms (GCM) 10K type strain sequencing project: providing services to taxonomists for standard genome sequencing and annotation.</title>
        <authorList>
            <consortium name="The Broad Institute Genomics Platform"/>
            <consortium name="The Broad Institute Genome Sequencing Center for Infectious Disease"/>
            <person name="Wu L."/>
            <person name="Ma J."/>
        </authorList>
    </citation>
    <scope>NUCLEOTIDE SEQUENCE [LARGE SCALE GENOMIC DNA]</scope>
    <source>
        <strain evidence="2">KCTC 42644</strain>
    </source>
</reference>
<evidence type="ECO:0000313" key="2">
    <source>
        <dbReference type="Proteomes" id="UP001595615"/>
    </source>
</evidence>
<dbReference type="SUPFAM" id="SSF56784">
    <property type="entry name" value="HAD-like"/>
    <property type="match status" value="1"/>
</dbReference>
<organism evidence="1 2">
    <name type="scientific">Sphingoaurantiacus capsulatus</name>
    <dbReference type="NCBI Taxonomy" id="1771310"/>
    <lineage>
        <taxon>Bacteria</taxon>
        <taxon>Pseudomonadati</taxon>
        <taxon>Pseudomonadota</taxon>
        <taxon>Alphaproteobacteria</taxon>
        <taxon>Sphingomonadales</taxon>
        <taxon>Sphingosinicellaceae</taxon>
        <taxon>Sphingoaurantiacus</taxon>
    </lineage>
</organism>
<name>A0ABV7X9T3_9SPHN</name>
<keyword evidence="2" id="KW-1185">Reference proteome</keyword>
<proteinExistence type="predicted"/>